<evidence type="ECO:0000256" key="3">
    <source>
        <dbReference type="ARBA" id="ARBA00022737"/>
    </source>
</evidence>
<feature type="domain" description="C2H2-type" evidence="8">
    <location>
        <begin position="132"/>
        <end position="160"/>
    </location>
</feature>
<organism evidence="9 10">
    <name type="scientific">Aromia moschata</name>
    <dbReference type="NCBI Taxonomy" id="1265417"/>
    <lineage>
        <taxon>Eukaryota</taxon>
        <taxon>Metazoa</taxon>
        <taxon>Ecdysozoa</taxon>
        <taxon>Arthropoda</taxon>
        <taxon>Hexapoda</taxon>
        <taxon>Insecta</taxon>
        <taxon>Pterygota</taxon>
        <taxon>Neoptera</taxon>
        <taxon>Endopterygota</taxon>
        <taxon>Coleoptera</taxon>
        <taxon>Polyphaga</taxon>
        <taxon>Cucujiformia</taxon>
        <taxon>Chrysomeloidea</taxon>
        <taxon>Cerambycidae</taxon>
        <taxon>Cerambycinae</taxon>
        <taxon>Callichromatini</taxon>
        <taxon>Aromia</taxon>
    </lineage>
</organism>
<sequence length="365" mass="43907">MRVRKLYIQGEEKANFKVPRPTSPNVCTRCNRVYKHKSSLYKHLKWECGVESQFKCPICSYNCKQKINYFSHMNYKHKISREEVEAHIRNKTDRIVLTPDSRYSCSVCCKTYQAHSSLVRHIRHECRKPKRFQCIYCLQCFRQRYDIKKHVRSFHPERIEEFEVVFKQNDLKRTDIDEELILTRFMCGVCGKYYVQKSTLYRHMRYECGKKNQFKCPFCIKTARQKYDIKLHVYKMHSDRRIEFEPMNHSDLSPTLLRFAGILSLIMIFFLVSSSPKSMQPCGRKNGYLFFLFRTVRWPCLQCGKSYKWKTALQRHTKFECGKDPGFCCPLCDYKSYRKEHLKLHLLTRKHKSYVDMHNDMYGPA</sequence>
<dbReference type="PROSITE" id="PS00028">
    <property type="entry name" value="ZINC_FINGER_C2H2_1"/>
    <property type="match status" value="2"/>
</dbReference>
<comment type="subcellular location">
    <subcellularLocation>
        <location evidence="1">Nucleus</location>
    </subcellularLocation>
</comment>
<dbReference type="Proteomes" id="UP001162162">
    <property type="component" value="Unassembled WGS sequence"/>
</dbReference>
<dbReference type="Gene3D" id="3.30.160.60">
    <property type="entry name" value="Classic Zinc Finger"/>
    <property type="match status" value="4"/>
</dbReference>
<dbReference type="InterPro" id="IPR036236">
    <property type="entry name" value="Znf_C2H2_sf"/>
</dbReference>
<name>A0AAV8Z486_9CUCU</name>
<evidence type="ECO:0000313" key="9">
    <source>
        <dbReference type="EMBL" id="KAJ8958179.1"/>
    </source>
</evidence>
<gene>
    <name evidence="9" type="ORF">NQ318_006119</name>
</gene>
<feature type="domain" description="C2H2-type" evidence="8">
    <location>
        <begin position="103"/>
        <end position="129"/>
    </location>
</feature>
<reference evidence="9" key="1">
    <citation type="journal article" date="2023" name="Insect Mol. Biol.">
        <title>Genome sequencing provides insights into the evolution of gene families encoding plant cell wall-degrading enzymes in longhorned beetles.</title>
        <authorList>
            <person name="Shin N.R."/>
            <person name="Okamura Y."/>
            <person name="Kirsch R."/>
            <person name="Pauchet Y."/>
        </authorList>
    </citation>
    <scope>NUCLEOTIDE SEQUENCE</scope>
    <source>
        <strain evidence="9">AMC_N1</strain>
    </source>
</reference>
<evidence type="ECO:0000256" key="6">
    <source>
        <dbReference type="ARBA" id="ARBA00023242"/>
    </source>
</evidence>
<dbReference type="GO" id="GO:0000981">
    <property type="term" value="F:DNA-binding transcription factor activity, RNA polymerase II-specific"/>
    <property type="evidence" value="ECO:0007669"/>
    <property type="project" value="TreeGrafter"/>
</dbReference>
<comment type="caution">
    <text evidence="9">The sequence shown here is derived from an EMBL/GenBank/DDBJ whole genome shotgun (WGS) entry which is preliminary data.</text>
</comment>
<evidence type="ECO:0000256" key="5">
    <source>
        <dbReference type="ARBA" id="ARBA00022833"/>
    </source>
</evidence>
<evidence type="ECO:0000256" key="4">
    <source>
        <dbReference type="ARBA" id="ARBA00022771"/>
    </source>
</evidence>
<feature type="domain" description="C2H2-type" evidence="8">
    <location>
        <begin position="298"/>
        <end position="325"/>
    </location>
</feature>
<keyword evidence="5" id="KW-0862">Zinc</keyword>
<dbReference type="AlphaFoldDB" id="A0AAV8Z486"/>
<dbReference type="GO" id="GO:0008270">
    <property type="term" value="F:zinc ion binding"/>
    <property type="evidence" value="ECO:0007669"/>
    <property type="project" value="UniProtKB-KW"/>
</dbReference>
<evidence type="ECO:0000256" key="7">
    <source>
        <dbReference type="PROSITE-ProRule" id="PRU00042"/>
    </source>
</evidence>
<dbReference type="PANTHER" id="PTHR24394:SF29">
    <property type="entry name" value="MYONEURIN"/>
    <property type="match status" value="1"/>
</dbReference>
<feature type="domain" description="C2H2-type" evidence="8">
    <location>
        <begin position="214"/>
        <end position="242"/>
    </location>
</feature>
<dbReference type="GO" id="GO:0005634">
    <property type="term" value="C:nucleus"/>
    <property type="evidence" value="ECO:0007669"/>
    <property type="project" value="UniProtKB-SubCell"/>
</dbReference>
<keyword evidence="4 7" id="KW-0863">Zinc-finger</keyword>
<evidence type="ECO:0000313" key="10">
    <source>
        <dbReference type="Proteomes" id="UP001162162"/>
    </source>
</evidence>
<dbReference type="SMART" id="SM00355">
    <property type="entry name" value="ZnF_C2H2"/>
    <property type="match status" value="8"/>
</dbReference>
<keyword evidence="10" id="KW-1185">Reference proteome</keyword>
<dbReference type="EMBL" id="JAPWTK010000019">
    <property type="protein sequence ID" value="KAJ8958179.1"/>
    <property type="molecule type" value="Genomic_DNA"/>
</dbReference>
<evidence type="ECO:0000259" key="8">
    <source>
        <dbReference type="PROSITE" id="PS50157"/>
    </source>
</evidence>
<evidence type="ECO:0000256" key="1">
    <source>
        <dbReference type="ARBA" id="ARBA00004123"/>
    </source>
</evidence>
<accession>A0AAV8Z486</accession>
<feature type="domain" description="C2H2-type" evidence="8">
    <location>
        <begin position="185"/>
        <end position="212"/>
    </location>
</feature>
<dbReference type="PANTHER" id="PTHR24394">
    <property type="entry name" value="ZINC FINGER PROTEIN"/>
    <property type="match status" value="1"/>
</dbReference>
<dbReference type="InterPro" id="IPR013087">
    <property type="entry name" value="Znf_C2H2_type"/>
</dbReference>
<proteinExistence type="predicted"/>
<keyword evidence="2" id="KW-0479">Metal-binding</keyword>
<keyword evidence="6" id="KW-0539">Nucleus</keyword>
<evidence type="ECO:0000256" key="2">
    <source>
        <dbReference type="ARBA" id="ARBA00022723"/>
    </source>
</evidence>
<protein>
    <recommendedName>
        <fullName evidence="8">C2H2-type domain-containing protein</fullName>
    </recommendedName>
</protein>
<dbReference type="PROSITE" id="PS50157">
    <property type="entry name" value="ZINC_FINGER_C2H2_2"/>
    <property type="match status" value="5"/>
</dbReference>
<dbReference type="SUPFAM" id="SSF57667">
    <property type="entry name" value="beta-beta-alpha zinc fingers"/>
    <property type="match status" value="3"/>
</dbReference>
<keyword evidence="3" id="KW-0677">Repeat</keyword>
<dbReference type="Pfam" id="PF00096">
    <property type="entry name" value="zf-C2H2"/>
    <property type="match status" value="2"/>
</dbReference>